<dbReference type="Proteomes" id="UP000005596">
    <property type="component" value="Unassembled WGS sequence"/>
</dbReference>
<protein>
    <submittedName>
        <fullName evidence="1">Uncharacterized protein</fullName>
    </submittedName>
</protein>
<evidence type="ECO:0000313" key="1">
    <source>
        <dbReference type="EMBL" id="EDK13736.1"/>
    </source>
</evidence>
<evidence type="ECO:0000313" key="2">
    <source>
        <dbReference type="Proteomes" id="UP000005596"/>
    </source>
</evidence>
<dbReference type="BioCyc" id="HINF375063:G119K-1202-MONOMER"/>
<organism evidence="1 2">
    <name type="scientific">Haemophilus influenzae 22.4-21</name>
    <dbReference type="NCBI Taxonomy" id="375063"/>
    <lineage>
        <taxon>Bacteria</taxon>
        <taxon>Pseudomonadati</taxon>
        <taxon>Pseudomonadota</taxon>
        <taxon>Gammaproteobacteria</taxon>
        <taxon>Pasteurellales</taxon>
        <taxon>Pasteurellaceae</taxon>
        <taxon>Haemophilus</taxon>
    </lineage>
</organism>
<name>A4NYM7_HAEIF</name>
<accession>A4NYM7</accession>
<dbReference type="EMBL" id="AAZJ01000006">
    <property type="protein sequence ID" value="EDK13736.1"/>
    <property type="molecule type" value="Genomic_DNA"/>
</dbReference>
<gene>
    <name evidence="1" type="ORF">CGSHiR3021_04507</name>
</gene>
<reference evidence="1 2" key="1">
    <citation type="journal article" date="2007" name="Genome Biol.">
        <title>Characterization and modeling of the Haemophilus influenzae core and supragenomes based on the complete genomic sequences of Rd and 12 clinical nontypeable strains.</title>
        <authorList>
            <person name="Hogg J.S."/>
            <person name="Hu F.Z."/>
            <person name="Janto B."/>
            <person name="Boissy R."/>
            <person name="Hayes J."/>
            <person name="Keefe R."/>
            <person name="Post J.C."/>
            <person name="Ehrlich G.D."/>
        </authorList>
    </citation>
    <scope>NUCLEOTIDE SEQUENCE [LARGE SCALE GENOMIC DNA]</scope>
    <source>
        <strain evidence="1 2">22.4-21</strain>
    </source>
</reference>
<sequence>MSENKLLENAKYSIQLGIEDYRLAKQNPIRNISSIRNIFAGLLLLYKYKLIKESPTDKPFYYITKLSNDIYKSDFGKEIPKQTIDVTGIKTVFRALGINIDKLLLDNVNKARNNLEHFYNLSNVDISSLVNKSFSLITTFYSEYIFLETKIDLKDFLGEENHKTLLENKEAYEKRKQDCIQSFDNLDFPSIELEDTFYENISCPYCKSDLIKHDTGDYKNAVLKCCSCSHGNNLSIEDVLGFSQRPKDILIECSDCPECGAFTYILDNYCMECGDFIDPERDYDREAYIEYLMSKND</sequence>
<dbReference type="AlphaFoldDB" id="A4NYM7"/>
<proteinExistence type="predicted"/>